<organism evidence="2 3">
    <name type="scientific">Hyaloscypha bicolor E</name>
    <dbReference type="NCBI Taxonomy" id="1095630"/>
    <lineage>
        <taxon>Eukaryota</taxon>
        <taxon>Fungi</taxon>
        <taxon>Dikarya</taxon>
        <taxon>Ascomycota</taxon>
        <taxon>Pezizomycotina</taxon>
        <taxon>Leotiomycetes</taxon>
        <taxon>Helotiales</taxon>
        <taxon>Hyaloscyphaceae</taxon>
        <taxon>Hyaloscypha</taxon>
        <taxon>Hyaloscypha bicolor</taxon>
    </lineage>
</organism>
<feature type="compositionally biased region" description="Polar residues" evidence="1">
    <location>
        <begin position="146"/>
        <end position="161"/>
    </location>
</feature>
<evidence type="ECO:0000313" key="3">
    <source>
        <dbReference type="Proteomes" id="UP000235371"/>
    </source>
</evidence>
<feature type="compositionally biased region" description="Polar residues" evidence="1">
    <location>
        <begin position="104"/>
        <end position="128"/>
    </location>
</feature>
<name>A0A2J6TIG5_9HELO</name>
<feature type="region of interest" description="Disordered" evidence="1">
    <location>
        <begin position="1"/>
        <end position="161"/>
    </location>
</feature>
<feature type="compositionally biased region" description="Low complexity" evidence="1">
    <location>
        <begin position="84"/>
        <end position="103"/>
    </location>
</feature>
<evidence type="ECO:0000313" key="2">
    <source>
        <dbReference type="EMBL" id="PMD62810.1"/>
    </source>
</evidence>
<feature type="compositionally biased region" description="Pro residues" evidence="1">
    <location>
        <begin position="19"/>
        <end position="28"/>
    </location>
</feature>
<feature type="compositionally biased region" description="Low complexity" evidence="1">
    <location>
        <begin position="29"/>
        <end position="41"/>
    </location>
</feature>
<keyword evidence="3" id="KW-1185">Reference proteome</keyword>
<proteinExistence type="predicted"/>
<dbReference type="EMBL" id="KZ613783">
    <property type="protein sequence ID" value="PMD62810.1"/>
    <property type="molecule type" value="Genomic_DNA"/>
</dbReference>
<feature type="compositionally biased region" description="Polar residues" evidence="1">
    <location>
        <begin position="74"/>
        <end position="83"/>
    </location>
</feature>
<dbReference type="Proteomes" id="UP000235371">
    <property type="component" value="Unassembled WGS sequence"/>
</dbReference>
<evidence type="ECO:0000256" key="1">
    <source>
        <dbReference type="SAM" id="MobiDB-lite"/>
    </source>
</evidence>
<sequence>MDTSSTRAEPGSPQNTNSPLPPPPPPEAGPSGSGQPQLQPQAEEPGQPFHQAIPRPHGDFILYPAADEEEYADSQASQEQVPVQHSPRQRPQPTSSSSHPTTTGASAQYNGRTSPILQQNGNRNATSSRPPPPQPLQTPHPIQSHAPLQTTAHQPSSEAASIQQWQGYIRLIAATPTKLRKSLTS</sequence>
<accession>A0A2J6TIG5</accession>
<gene>
    <name evidence="2" type="ORF">K444DRAFT_627682</name>
</gene>
<dbReference type="OrthoDB" id="10492630at2759"/>
<feature type="compositionally biased region" description="Pro residues" evidence="1">
    <location>
        <begin position="129"/>
        <end position="138"/>
    </location>
</feature>
<dbReference type="AlphaFoldDB" id="A0A2J6TIG5"/>
<dbReference type="InParanoid" id="A0A2J6TIG5"/>
<dbReference type="GeneID" id="36590910"/>
<protein>
    <submittedName>
        <fullName evidence="2">Uncharacterized protein</fullName>
    </submittedName>
</protein>
<dbReference type="RefSeq" id="XP_024739714.1">
    <property type="nucleotide sequence ID" value="XM_024882833.1"/>
</dbReference>
<reference evidence="2 3" key="1">
    <citation type="submission" date="2016-04" db="EMBL/GenBank/DDBJ databases">
        <title>A degradative enzymes factory behind the ericoid mycorrhizal symbiosis.</title>
        <authorList>
            <consortium name="DOE Joint Genome Institute"/>
            <person name="Martino E."/>
            <person name="Morin E."/>
            <person name="Grelet G."/>
            <person name="Kuo A."/>
            <person name="Kohler A."/>
            <person name="Daghino S."/>
            <person name="Barry K."/>
            <person name="Choi C."/>
            <person name="Cichocki N."/>
            <person name="Clum A."/>
            <person name="Copeland A."/>
            <person name="Hainaut M."/>
            <person name="Haridas S."/>
            <person name="Labutti K."/>
            <person name="Lindquist E."/>
            <person name="Lipzen A."/>
            <person name="Khouja H.-R."/>
            <person name="Murat C."/>
            <person name="Ohm R."/>
            <person name="Olson A."/>
            <person name="Spatafora J."/>
            <person name="Veneault-Fourrey C."/>
            <person name="Henrissat B."/>
            <person name="Grigoriev I."/>
            <person name="Martin F."/>
            <person name="Perotto S."/>
        </authorList>
    </citation>
    <scope>NUCLEOTIDE SEQUENCE [LARGE SCALE GENOMIC DNA]</scope>
    <source>
        <strain evidence="2 3">E</strain>
    </source>
</reference>